<gene>
    <name evidence="1" type="ORF">RJ641_033253</name>
</gene>
<dbReference type="AlphaFoldDB" id="A0AAN8VXX3"/>
<comment type="caution">
    <text evidence="1">The sequence shown here is derived from an EMBL/GenBank/DDBJ whole genome shotgun (WGS) entry which is preliminary data.</text>
</comment>
<evidence type="ECO:0000313" key="2">
    <source>
        <dbReference type="Proteomes" id="UP001370490"/>
    </source>
</evidence>
<protein>
    <submittedName>
        <fullName evidence="1">Uncharacterized protein</fullName>
    </submittedName>
</protein>
<evidence type="ECO:0000313" key="1">
    <source>
        <dbReference type="EMBL" id="KAK6936223.1"/>
    </source>
</evidence>
<organism evidence="1 2">
    <name type="scientific">Dillenia turbinata</name>
    <dbReference type="NCBI Taxonomy" id="194707"/>
    <lineage>
        <taxon>Eukaryota</taxon>
        <taxon>Viridiplantae</taxon>
        <taxon>Streptophyta</taxon>
        <taxon>Embryophyta</taxon>
        <taxon>Tracheophyta</taxon>
        <taxon>Spermatophyta</taxon>
        <taxon>Magnoliopsida</taxon>
        <taxon>eudicotyledons</taxon>
        <taxon>Gunneridae</taxon>
        <taxon>Pentapetalae</taxon>
        <taxon>Dilleniales</taxon>
        <taxon>Dilleniaceae</taxon>
        <taxon>Dillenia</taxon>
    </lineage>
</organism>
<name>A0AAN8VXX3_9MAGN</name>
<reference evidence="1 2" key="1">
    <citation type="submission" date="2023-12" db="EMBL/GenBank/DDBJ databases">
        <title>A high-quality genome assembly for Dillenia turbinata (Dilleniales).</title>
        <authorList>
            <person name="Chanderbali A."/>
        </authorList>
    </citation>
    <scope>NUCLEOTIDE SEQUENCE [LARGE SCALE GENOMIC DNA]</scope>
    <source>
        <strain evidence="1">LSX21</strain>
        <tissue evidence="1">Leaf</tissue>
    </source>
</reference>
<proteinExistence type="predicted"/>
<accession>A0AAN8VXX3</accession>
<dbReference type="Proteomes" id="UP001370490">
    <property type="component" value="Unassembled WGS sequence"/>
</dbReference>
<dbReference type="EMBL" id="JBAMMX010000007">
    <property type="protein sequence ID" value="KAK6936223.1"/>
    <property type="molecule type" value="Genomic_DNA"/>
</dbReference>
<keyword evidence="2" id="KW-1185">Reference proteome</keyword>
<sequence length="83" mass="9545">MCEACFRTHRSKDDDLTSPFSPTSYRPLVVISHETSSIEIRIHSQQSLLAFHAVSTFQYNYASSHKFCWLLCLLHSCLASFFV</sequence>